<accession>A0AAJ8BXX1</accession>
<name>A0AAJ8BXX1_ASPNG</name>
<dbReference type="KEGG" id="ang:An18g01270"/>
<gene>
    <name evidence="1" type="ORF">An18g01270</name>
</gene>
<reference evidence="1" key="2">
    <citation type="submission" date="2025-08" db="UniProtKB">
        <authorList>
            <consortium name="RefSeq"/>
        </authorList>
    </citation>
    <scope>IDENTIFICATION</scope>
</reference>
<proteinExistence type="predicted"/>
<evidence type="ECO:0000313" key="1">
    <source>
        <dbReference type="RefSeq" id="XP_059604978.1"/>
    </source>
</evidence>
<sequence>MSDATRCIFITSAEWGSLRCSQQNPQFNQVDALVERPCNSTVSVTCSTAALTVDMHESRRSFSRKDQIATLRETIEYRVTVLAACDRARFPTGPEIFSTNAVRDDLTRNLGPDSINTERR</sequence>
<dbReference type="VEuPathDB" id="FungiDB:An18g01270"/>
<organism evidence="1">
    <name type="scientific">Aspergillus niger</name>
    <dbReference type="NCBI Taxonomy" id="5061"/>
    <lineage>
        <taxon>Eukaryota</taxon>
        <taxon>Fungi</taxon>
        <taxon>Dikarya</taxon>
        <taxon>Ascomycota</taxon>
        <taxon>Pezizomycotina</taxon>
        <taxon>Eurotiomycetes</taxon>
        <taxon>Eurotiomycetidae</taxon>
        <taxon>Eurotiales</taxon>
        <taxon>Aspergillaceae</taxon>
        <taxon>Aspergillus</taxon>
        <taxon>Aspergillus subgen. Circumdati</taxon>
    </lineage>
</organism>
<dbReference type="GeneID" id="84593638"/>
<protein>
    <submittedName>
        <fullName evidence="1">Uncharacterized protein</fullName>
    </submittedName>
</protein>
<dbReference type="RefSeq" id="XP_059604978.1">
    <property type="nucleotide sequence ID" value="XM_059745585.1"/>
</dbReference>
<dbReference type="AlphaFoldDB" id="A0AAJ8BXX1"/>
<reference evidence="1" key="1">
    <citation type="submission" date="2025-02" db="EMBL/GenBank/DDBJ databases">
        <authorList>
            <consortium name="NCBI Genome Project"/>
        </authorList>
    </citation>
    <scope>NUCLEOTIDE SEQUENCE</scope>
</reference>